<reference evidence="2" key="1">
    <citation type="submission" date="2016-10" db="EMBL/GenBank/DDBJ databases">
        <authorList>
            <person name="Varghese N."/>
            <person name="Submissions S."/>
        </authorList>
    </citation>
    <scope>NUCLEOTIDE SEQUENCE [LARGE SCALE GENOMIC DNA]</scope>
    <source>
        <strain evidence="2">Ah-143</strain>
    </source>
</reference>
<sequence length="61" mass="7152">MPMSIQGIREHDDQFGLHDMTMVPTAEYRQTLTDGPYFVLIIMSLFVVLYPEKYLQLTENN</sequence>
<evidence type="ECO:0000313" key="1">
    <source>
        <dbReference type="EMBL" id="SFT85964.1"/>
    </source>
</evidence>
<name>A0A1I7BFM1_9ENTR</name>
<keyword evidence="2" id="KW-1185">Reference proteome</keyword>
<evidence type="ECO:0000313" key="2">
    <source>
        <dbReference type="Proteomes" id="UP000199187"/>
    </source>
</evidence>
<accession>A0A1I7BFM1</accession>
<organism evidence="1 2">
    <name type="scientific">Kosakonia arachidis</name>
    <dbReference type="NCBI Taxonomy" id="551989"/>
    <lineage>
        <taxon>Bacteria</taxon>
        <taxon>Pseudomonadati</taxon>
        <taxon>Pseudomonadota</taxon>
        <taxon>Gammaproteobacteria</taxon>
        <taxon>Enterobacterales</taxon>
        <taxon>Enterobacteriaceae</taxon>
        <taxon>Kosakonia</taxon>
    </lineage>
</organism>
<proteinExistence type="predicted"/>
<dbReference type="EMBL" id="FPAU01000002">
    <property type="protein sequence ID" value="SFT85964.1"/>
    <property type="molecule type" value="Genomic_DNA"/>
</dbReference>
<dbReference type="Proteomes" id="UP000199187">
    <property type="component" value="Unassembled WGS sequence"/>
</dbReference>
<dbReference type="AlphaFoldDB" id="A0A1I7BFM1"/>
<gene>
    <name evidence="1" type="ORF">SAMN05192562_102551</name>
</gene>
<protein>
    <submittedName>
        <fullName evidence="1">Uncharacterized protein</fullName>
    </submittedName>
</protein>